<dbReference type="EMBL" id="JACMSC010000012">
    <property type="protein sequence ID" value="KAG6497501.1"/>
    <property type="molecule type" value="Genomic_DNA"/>
</dbReference>
<evidence type="ECO:0000256" key="7">
    <source>
        <dbReference type="ARBA" id="ARBA00023136"/>
    </source>
</evidence>
<name>A0A8J5L143_ZINOF</name>
<dbReference type="PANTHER" id="PTHR33573:SF17">
    <property type="entry name" value="CASP-LIKE PROTEIN 4D1"/>
    <property type="match status" value="1"/>
</dbReference>
<comment type="similarity">
    <text evidence="2 8">Belongs to the Casparian strip membrane proteins (CASP) family.</text>
</comment>
<evidence type="ECO:0000256" key="8">
    <source>
        <dbReference type="RuleBase" id="RU361233"/>
    </source>
</evidence>
<comment type="subcellular location">
    <subcellularLocation>
        <location evidence="1 8">Cell membrane</location>
        <topology evidence="1 8">Multi-pass membrane protein</topology>
    </subcellularLocation>
</comment>
<dbReference type="InterPro" id="IPR006702">
    <property type="entry name" value="CASP_dom"/>
</dbReference>
<organism evidence="10 11">
    <name type="scientific">Zingiber officinale</name>
    <name type="common">Ginger</name>
    <name type="synonym">Amomum zingiber</name>
    <dbReference type="NCBI Taxonomy" id="94328"/>
    <lineage>
        <taxon>Eukaryota</taxon>
        <taxon>Viridiplantae</taxon>
        <taxon>Streptophyta</taxon>
        <taxon>Embryophyta</taxon>
        <taxon>Tracheophyta</taxon>
        <taxon>Spermatophyta</taxon>
        <taxon>Magnoliopsida</taxon>
        <taxon>Liliopsida</taxon>
        <taxon>Zingiberales</taxon>
        <taxon>Zingiberaceae</taxon>
        <taxon>Zingiber</taxon>
    </lineage>
</organism>
<feature type="transmembrane region" description="Helical" evidence="8">
    <location>
        <begin position="157"/>
        <end position="177"/>
    </location>
</feature>
<reference evidence="10 11" key="1">
    <citation type="submission" date="2020-08" db="EMBL/GenBank/DDBJ databases">
        <title>Plant Genome Project.</title>
        <authorList>
            <person name="Zhang R.-G."/>
        </authorList>
    </citation>
    <scope>NUCLEOTIDE SEQUENCE [LARGE SCALE GENOMIC DNA]</scope>
    <source>
        <tissue evidence="10">Rhizome</tissue>
    </source>
</reference>
<evidence type="ECO:0000256" key="1">
    <source>
        <dbReference type="ARBA" id="ARBA00004651"/>
    </source>
</evidence>
<keyword evidence="6 8" id="KW-1133">Transmembrane helix</keyword>
<accession>A0A8J5L143</accession>
<feature type="transmembrane region" description="Helical" evidence="8">
    <location>
        <begin position="94"/>
        <end position="118"/>
    </location>
</feature>
<comment type="caution">
    <text evidence="10">The sequence shown here is derived from an EMBL/GenBank/DDBJ whole genome shotgun (WGS) entry which is preliminary data.</text>
</comment>
<keyword evidence="7 8" id="KW-0472">Membrane</keyword>
<dbReference type="PANTHER" id="PTHR33573">
    <property type="entry name" value="CASP-LIKE PROTEIN 4A4"/>
    <property type="match status" value="1"/>
</dbReference>
<feature type="transmembrane region" description="Helical" evidence="8">
    <location>
        <begin position="12"/>
        <end position="31"/>
    </location>
</feature>
<evidence type="ECO:0000259" key="9">
    <source>
        <dbReference type="Pfam" id="PF04535"/>
    </source>
</evidence>
<evidence type="ECO:0000256" key="3">
    <source>
        <dbReference type="ARBA" id="ARBA00011489"/>
    </source>
</evidence>
<keyword evidence="11" id="KW-1185">Reference proteome</keyword>
<comment type="subunit">
    <text evidence="3 8">Homodimer and heterodimers.</text>
</comment>
<keyword evidence="4 8" id="KW-1003">Cell membrane</keyword>
<keyword evidence="5 8" id="KW-0812">Transmembrane</keyword>
<evidence type="ECO:0000256" key="5">
    <source>
        <dbReference type="ARBA" id="ARBA00022692"/>
    </source>
</evidence>
<evidence type="ECO:0000313" key="11">
    <source>
        <dbReference type="Proteomes" id="UP000734854"/>
    </source>
</evidence>
<dbReference type="Pfam" id="PF04535">
    <property type="entry name" value="CASP_dom"/>
    <property type="match status" value="1"/>
</dbReference>
<proteinExistence type="inferred from homology"/>
<sequence>MASSKPLRISTLGLRVFVLLFCLASLIIIATDSAEFPDPDSDTGELKKTTFKDVIAYRYLFSVAIIGIAYSLMQIPLAALSITKGSSLVTKRILPWYIFTDVVMGLLVATGVGAGFGLTVDLKRNLDKQFREAGVQDLEVAKNIDKALDLAHASTGFLLAATACMAVIVLLSALVLAKKYHWVVVNIDRGIKHKQMTKHAIAVNIGPTSSIEPIVVVAAIANNPTNGLRSVRSNYGWKDYLAVVQEGLLRKGALMHHSLMLVNGRSHERAQYDGRLLLACEVSSAGWLAVRHGCRGQGIKANSIQYVLIQ</sequence>
<dbReference type="Proteomes" id="UP000734854">
    <property type="component" value="Unassembled WGS sequence"/>
</dbReference>
<evidence type="ECO:0000256" key="6">
    <source>
        <dbReference type="ARBA" id="ARBA00022989"/>
    </source>
</evidence>
<feature type="transmembrane region" description="Helical" evidence="8">
    <location>
        <begin position="59"/>
        <end position="82"/>
    </location>
</feature>
<protein>
    <recommendedName>
        <fullName evidence="8">CASP-like protein</fullName>
    </recommendedName>
</protein>
<feature type="domain" description="Casparian strip membrane protein" evidence="9">
    <location>
        <begin position="5"/>
        <end position="125"/>
    </location>
</feature>
<gene>
    <name evidence="10" type="ORF">ZIOFF_045402</name>
</gene>
<evidence type="ECO:0000256" key="2">
    <source>
        <dbReference type="ARBA" id="ARBA00007651"/>
    </source>
</evidence>
<evidence type="ECO:0000313" key="10">
    <source>
        <dbReference type="EMBL" id="KAG6497501.1"/>
    </source>
</evidence>
<dbReference type="GO" id="GO:0005886">
    <property type="term" value="C:plasma membrane"/>
    <property type="evidence" value="ECO:0007669"/>
    <property type="project" value="UniProtKB-SubCell"/>
</dbReference>
<dbReference type="AlphaFoldDB" id="A0A8J5L143"/>
<evidence type="ECO:0000256" key="4">
    <source>
        <dbReference type="ARBA" id="ARBA00022475"/>
    </source>
</evidence>